<dbReference type="AlphaFoldDB" id="A0A397UCB1"/>
<feature type="region of interest" description="Disordered" evidence="1">
    <location>
        <begin position="56"/>
        <end position="81"/>
    </location>
</feature>
<dbReference type="Proteomes" id="UP000266673">
    <property type="component" value="Unassembled WGS sequence"/>
</dbReference>
<evidence type="ECO:0000256" key="1">
    <source>
        <dbReference type="SAM" id="MobiDB-lite"/>
    </source>
</evidence>
<sequence>MPATLDFILKIIKDIITRGKEVSDLIQEEDYSSENEDCNKRYTYETDNAYDAGYYCRNSSRSRNNEGGKIRSPRSRRKSHREEIVEDLYEKEKQEGIKNKEDNYEKLLQEDFPEENLAGVEDKNSIFGFYGKDKIDGLGRYYQSRTELGKEEIVEERDEVNESENHAKINNAKEYSNRQNYPLKTREEEAVYLDVDIPGTRTPVIAPKGLIFDVYYDLDEPVEEPLDNAGFGSSIEQEDELEVPLKKVVTECDALVRDFAPGEKEPVQEPEGEIDIRNNEEEGAKDSSSTKWVVLTESKPKDIAVESILELEKKSHRHEPRRSMSGLSLENSIEVEHETSRNYRKYAERSRQKGEFWDTFFTPLYE</sequence>
<evidence type="ECO:0000313" key="3">
    <source>
        <dbReference type="Proteomes" id="UP000266673"/>
    </source>
</evidence>
<name>A0A397UCB1_9GLOM</name>
<reference evidence="2 3" key="1">
    <citation type="submission" date="2018-06" db="EMBL/GenBank/DDBJ databases">
        <title>Comparative genomics reveals the genomic features of Rhizophagus irregularis, R. cerebriforme, R. diaphanum and Gigaspora rosea, and their symbiotic lifestyle signature.</title>
        <authorList>
            <person name="Morin E."/>
            <person name="San Clemente H."/>
            <person name="Chen E.C.H."/>
            <person name="De La Providencia I."/>
            <person name="Hainaut M."/>
            <person name="Kuo A."/>
            <person name="Kohler A."/>
            <person name="Murat C."/>
            <person name="Tang N."/>
            <person name="Roy S."/>
            <person name="Loubradou J."/>
            <person name="Henrissat B."/>
            <person name="Grigoriev I.V."/>
            <person name="Corradi N."/>
            <person name="Roux C."/>
            <person name="Martin F.M."/>
        </authorList>
    </citation>
    <scope>NUCLEOTIDE SEQUENCE [LARGE SCALE GENOMIC DNA]</scope>
    <source>
        <strain evidence="2 3">DAOM 194757</strain>
    </source>
</reference>
<gene>
    <name evidence="2" type="ORF">C2G38_2221458</name>
</gene>
<feature type="region of interest" description="Disordered" evidence="1">
    <location>
        <begin position="263"/>
        <end position="291"/>
    </location>
</feature>
<accession>A0A397UCB1</accession>
<evidence type="ECO:0000313" key="2">
    <source>
        <dbReference type="EMBL" id="RIB04756.1"/>
    </source>
</evidence>
<comment type="caution">
    <text evidence="2">The sequence shown here is derived from an EMBL/GenBank/DDBJ whole genome shotgun (WGS) entry which is preliminary data.</text>
</comment>
<organism evidence="2 3">
    <name type="scientific">Gigaspora rosea</name>
    <dbReference type="NCBI Taxonomy" id="44941"/>
    <lineage>
        <taxon>Eukaryota</taxon>
        <taxon>Fungi</taxon>
        <taxon>Fungi incertae sedis</taxon>
        <taxon>Mucoromycota</taxon>
        <taxon>Glomeromycotina</taxon>
        <taxon>Glomeromycetes</taxon>
        <taxon>Diversisporales</taxon>
        <taxon>Gigasporaceae</taxon>
        <taxon>Gigaspora</taxon>
    </lineage>
</organism>
<proteinExistence type="predicted"/>
<dbReference type="EMBL" id="QKWP01002113">
    <property type="protein sequence ID" value="RIB04756.1"/>
    <property type="molecule type" value="Genomic_DNA"/>
</dbReference>
<keyword evidence="3" id="KW-1185">Reference proteome</keyword>
<feature type="compositionally biased region" description="Basic and acidic residues" evidence="1">
    <location>
        <begin position="274"/>
        <end position="285"/>
    </location>
</feature>
<feature type="compositionally biased region" description="Basic and acidic residues" evidence="1">
    <location>
        <begin position="334"/>
        <end position="345"/>
    </location>
</feature>
<feature type="region of interest" description="Disordered" evidence="1">
    <location>
        <begin position="314"/>
        <end position="345"/>
    </location>
</feature>
<protein>
    <submittedName>
        <fullName evidence="2">Uncharacterized protein</fullName>
    </submittedName>
</protein>